<dbReference type="InterPro" id="IPR050109">
    <property type="entry name" value="HTH-type_TetR-like_transc_reg"/>
</dbReference>
<evidence type="ECO:0000256" key="3">
    <source>
        <dbReference type="ARBA" id="ARBA00023125"/>
    </source>
</evidence>
<organism evidence="7 8">
    <name type="scientific">Haloferax mucosum ATCC BAA-1512</name>
    <dbReference type="NCBI Taxonomy" id="662479"/>
    <lineage>
        <taxon>Archaea</taxon>
        <taxon>Methanobacteriati</taxon>
        <taxon>Methanobacteriota</taxon>
        <taxon>Stenosarchaea group</taxon>
        <taxon>Halobacteria</taxon>
        <taxon>Halobacteriales</taxon>
        <taxon>Haloferacaceae</taxon>
        <taxon>Haloferax</taxon>
    </lineage>
</organism>
<keyword evidence="8" id="KW-1185">Reference proteome</keyword>
<dbReference type="AlphaFoldDB" id="M0IJ92"/>
<dbReference type="Proteomes" id="UP000011550">
    <property type="component" value="Unassembled WGS sequence"/>
</dbReference>
<dbReference type="SUPFAM" id="SSF48498">
    <property type="entry name" value="Tetracyclin repressor-like, C-terminal domain"/>
    <property type="match status" value="1"/>
</dbReference>
<evidence type="ECO:0000256" key="5">
    <source>
        <dbReference type="PROSITE-ProRule" id="PRU00335"/>
    </source>
</evidence>
<dbReference type="InterPro" id="IPR039538">
    <property type="entry name" value="BetI_C"/>
</dbReference>
<evidence type="ECO:0000313" key="7">
    <source>
        <dbReference type="EMBL" id="ELZ95933.1"/>
    </source>
</evidence>
<dbReference type="InterPro" id="IPR009057">
    <property type="entry name" value="Homeodomain-like_sf"/>
</dbReference>
<keyword evidence="2" id="KW-0805">Transcription regulation</keyword>
<sequence>MTDSAGETPATPNEEIMRATYRALRKEGYTNLTIKQIAEEYGKSTAAVHYYYETKDDLLVAFLNYLIELYVDEINQIETTDPRERLELLLDELLCKPKDHLHLLGALLAMRSQTPHNQAFRERFKQNDEYIQYTLKAAINHGIDEGVFEERDPSHTTHALMSIIDGGRTRAVVLDDPDELDVARETAAEYVDSIVAKERV</sequence>
<dbReference type="EMBL" id="AOLN01000010">
    <property type="protein sequence ID" value="ELZ95933.1"/>
    <property type="molecule type" value="Genomic_DNA"/>
</dbReference>
<dbReference type="PROSITE" id="PS50977">
    <property type="entry name" value="HTH_TETR_2"/>
    <property type="match status" value="1"/>
</dbReference>
<keyword evidence="3 5" id="KW-0238">DNA-binding</keyword>
<comment type="caution">
    <text evidence="7">The sequence shown here is derived from an EMBL/GenBank/DDBJ whole genome shotgun (WGS) entry which is preliminary data.</text>
</comment>
<dbReference type="GO" id="GO:0003700">
    <property type="term" value="F:DNA-binding transcription factor activity"/>
    <property type="evidence" value="ECO:0007669"/>
    <property type="project" value="TreeGrafter"/>
</dbReference>
<dbReference type="InterPro" id="IPR001647">
    <property type="entry name" value="HTH_TetR"/>
</dbReference>
<name>M0IJ92_9EURY</name>
<dbReference type="PANTHER" id="PTHR30055:SF234">
    <property type="entry name" value="HTH-TYPE TRANSCRIPTIONAL REGULATOR BETI"/>
    <property type="match status" value="1"/>
</dbReference>
<dbReference type="InterPro" id="IPR036271">
    <property type="entry name" value="Tet_transcr_reg_TetR-rel_C_sf"/>
</dbReference>
<proteinExistence type="predicted"/>
<evidence type="ECO:0000256" key="2">
    <source>
        <dbReference type="ARBA" id="ARBA00023015"/>
    </source>
</evidence>
<evidence type="ECO:0000259" key="6">
    <source>
        <dbReference type="PROSITE" id="PS50977"/>
    </source>
</evidence>
<dbReference type="PANTHER" id="PTHR30055">
    <property type="entry name" value="HTH-TYPE TRANSCRIPTIONAL REGULATOR RUTR"/>
    <property type="match status" value="1"/>
</dbReference>
<dbReference type="RefSeq" id="WP_008319445.1">
    <property type="nucleotide sequence ID" value="NZ_AOLN01000010.1"/>
</dbReference>
<accession>M0IJ92</accession>
<protein>
    <submittedName>
        <fullName evidence="7">Transcription regulator</fullName>
    </submittedName>
</protein>
<evidence type="ECO:0000256" key="4">
    <source>
        <dbReference type="ARBA" id="ARBA00023163"/>
    </source>
</evidence>
<dbReference type="SUPFAM" id="SSF46689">
    <property type="entry name" value="Homeodomain-like"/>
    <property type="match status" value="1"/>
</dbReference>
<evidence type="ECO:0000256" key="1">
    <source>
        <dbReference type="ARBA" id="ARBA00022491"/>
    </source>
</evidence>
<feature type="domain" description="HTH tetR-type" evidence="6">
    <location>
        <begin position="10"/>
        <end position="70"/>
    </location>
</feature>
<feature type="DNA-binding region" description="H-T-H motif" evidence="5">
    <location>
        <begin position="33"/>
        <end position="52"/>
    </location>
</feature>
<dbReference type="OrthoDB" id="135877at2157"/>
<reference evidence="7 8" key="1">
    <citation type="journal article" date="2014" name="PLoS Genet.">
        <title>Phylogenetically driven sequencing of extremely halophilic archaea reveals strategies for static and dynamic osmo-response.</title>
        <authorList>
            <person name="Becker E.A."/>
            <person name="Seitzer P.M."/>
            <person name="Tritt A."/>
            <person name="Larsen D."/>
            <person name="Krusor M."/>
            <person name="Yao A.I."/>
            <person name="Wu D."/>
            <person name="Madern D."/>
            <person name="Eisen J.A."/>
            <person name="Darling A.E."/>
            <person name="Facciotti M.T."/>
        </authorList>
    </citation>
    <scope>NUCLEOTIDE SEQUENCE [LARGE SCALE GENOMIC DNA]</scope>
    <source>
        <strain evidence="7 8">ATCC BAA-1512</strain>
    </source>
</reference>
<evidence type="ECO:0000313" key="8">
    <source>
        <dbReference type="Proteomes" id="UP000011550"/>
    </source>
</evidence>
<keyword evidence="4" id="KW-0804">Transcription</keyword>
<dbReference type="Gene3D" id="1.10.357.10">
    <property type="entry name" value="Tetracycline Repressor, domain 2"/>
    <property type="match status" value="1"/>
</dbReference>
<dbReference type="Pfam" id="PF00440">
    <property type="entry name" value="TetR_N"/>
    <property type="match status" value="1"/>
</dbReference>
<dbReference type="PATRIC" id="fig|662479.7.peg.1327"/>
<gene>
    <name evidence="7" type="ORF">C440_06572</name>
</gene>
<dbReference type="GO" id="GO:0000976">
    <property type="term" value="F:transcription cis-regulatory region binding"/>
    <property type="evidence" value="ECO:0007669"/>
    <property type="project" value="TreeGrafter"/>
</dbReference>
<keyword evidence="1" id="KW-0678">Repressor</keyword>
<dbReference type="STRING" id="662479.C440_06572"/>
<dbReference type="Pfam" id="PF13977">
    <property type="entry name" value="TetR_C_6"/>
    <property type="match status" value="1"/>
</dbReference>